<evidence type="ECO:0000313" key="4">
    <source>
        <dbReference type="Proteomes" id="UP000068603"/>
    </source>
</evidence>
<dbReference type="InterPro" id="IPR017740">
    <property type="entry name" value="TssA-like"/>
</dbReference>
<protein>
    <submittedName>
        <fullName evidence="3">Type VI secretion protein ImpA</fullName>
    </submittedName>
</protein>
<dbReference type="EMBL" id="LPHB01000056">
    <property type="protein sequence ID" value="KWA58571.1"/>
    <property type="molecule type" value="Genomic_DNA"/>
</dbReference>
<dbReference type="RefSeq" id="WP_060148212.1">
    <property type="nucleotide sequence ID" value="NZ_LPGD01000014.1"/>
</dbReference>
<name>A0A108GNI9_9BURK</name>
<evidence type="ECO:0000259" key="2">
    <source>
        <dbReference type="Pfam" id="PF06812"/>
    </source>
</evidence>
<dbReference type="InterPro" id="IPR010657">
    <property type="entry name" value="ImpA_N"/>
</dbReference>
<dbReference type="PANTHER" id="PTHR37951">
    <property type="entry name" value="CYTOPLASMIC PROTEIN-RELATED"/>
    <property type="match status" value="1"/>
</dbReference>
<feature type="compositionally biased region" description="Basic and acidic residues" evidence="1">
    <location>
        <begin position="282"/>
        <end position="291"/>
    </location>
</feature>
<feature type="region of interest" description="Disordered" evidence="1">
    <location>
        <begin position="272"/>
        <end position="291"/>
    </location>
</feature>
<evidence type="ECO:0000256" key="1">
    <source>
        <dbReference type="SAM" id="MobiDB-lite"/>
    </source>
</evidence>
<reference evidence="3 4" key="1">
    <citation type="submission" date="2015-11" db="EMBL/GenBank/DDBJ databases">
        <title>Expanding the genomic diversity of Burkholderia species for the development of highly accurate diagnostics.</title>
        <authorList>
            <person name="Sahl J."/>
            <person name="Keim P."/>
            <person name="Wagner D."/>
        </authorList>
    </citation>
    <scope>NUCLEOTIDE SEQUENCE [LARGE SCALE GENOMIC DNA]</scope>
    <source>
        <strain evidence="3 4">MSMB1960WGS</strain>
    </source>
</reference>
<evidence type="ECO:0000313" key="3">
    <source>
        <dbReference type="EMBL" id="KWA58571.1"/>
    </source>
</evidence>
<accession>A0A108GNI9</accession>
<dbReference type="AlphaFoldDB" id="A0A108GNI9"/>
<feature type="domain" description="ImpA N-terminal" evidence="2">
    <location>
        <begin position="18"/>
        <end position="143"/>
    </location>
</feature>
<dbReference type="STRING" id="1503054.WT74_22945"/>
<dbReference type="PANTHER" id="PTHR37951:SF1">
    <property type="entry name" value="TYPE VI SECRETION SYSTEM COMPONENT TSSA1"/>
    <property type="match status" value="1"/>
</dbReference>
<dbReference type="Proteomes" id="UP000068603">
    <property type="component" value="Unassembled WGS sequence"/>
</dbReference>
<proteinExistence type="predicted"/>
<sequence>MSARHSQSARAPLPHDWMTPIEATAPCGPDLEYDPEFVVLASRIAVQPDSQYGNFVGTPEPVNWSDIDRDCRRLMMRSKDIRLAVTFTRCRTQLAGSPGLAEGLRLLASWLITYPDAIHPQLTVDTDRDAALEIRTNALQALTDAGGLLSDVREIVLTQSSIARLQVRDVERAFAHPRPSDALTPDSVTLQIDDLRVRQPRNMTGFDEALAALNDIDRWCGDQLGPHAPDLSVFVKLLNRVGRACTSAPAFDANAGAVSADSARVVGAPDVGHAQTADADQDVPRFDPHDSDIVTRTATASSDRRDALQRIREARAWFEVHEPSSPIPVLLKRAEQLVGKRYVEVVNAIPAELLLQWDADDPPSVERDPKG</sequence>
<organism evidence="3">
    <name type="scientific">Burkholderia stagnalis</name>
    <dbReference type="NCBI Taxonomy" id="1503054"/>
    <lineage>
        <taxon>Bacteria</taxon>
        <taxon>Pseudomonadati</taxon>
        <taxon>Pseudomonadota</taxon>
        <taxon>Betaproteobacteria</taxon>
        <taxon>Burkholderiales</taxon>
        <taxon>Burkholderiaceae</taxon>
        <taxon>Burkholderia</taxon>
        <taxon>Burkholderia cepacia complex</taxon>
    </lineage>
</organism>
<comment type="caution">
    <text evidence="3">The sequence shown here is derived from an EMBL/GenBank/DDBJ whole genome shotgun (WGS) entry which is preliminary data.</text>
</comment>
<gene>
    <name evidence="3" type="ORF">WT44_20560</name>
</gene>
<dbReference type="Pfam" id="PF06812">
    <property type="entry name" value="ImpA_N"/>
    <property type="match status" value="1"/>
</dbReference>